<dbReference type="Pfam" id="PF13613">
    <property type="entry name" value="HTH_Tnp_4"/>
    <property type="match status" value="1"/>
</dbReference>
<accession>A0A450X5R7</accession>
<keyword evidence="2" id="KW-0540">Nuclease</keyword>
<dbReference type="EMBL" id="CAADFM010000426">
    <property type="protein sequence ID" value="VFK24560.1"/>
    <property type="molecule type" value="Genomic_DNA"/>
</dbReference>
<evidence type="ECO:0000313" key="2">
    <source>
        <dbReference type="EMBL" id="VFK24560.1"/>
    </source>
</evidence>
<protein>
    <submittedName>
        <fullName evidence="2">DDE superfamily endonuclease</fullName>
    </submittedName>
</protein>
<organism evidence="2">
    <name type="scientific">Candidatus Kentrum sp. LPFa</name>
    <dbReference type="NCBI Taxonomy" id="2126335"/>
    <lineage>
        <taxon>Bacteria</taxon>
        <taxon>Pseudomonadati</taxon>
        <taxon>Pseudomonadota</taxon>
        <taxon>Gammaproteobacteria</taxon>
        <taxon>Candidatus Kentrum</taxon>
    </lineage>
</organism>
<dbReference type="InterPro" id="IPR027805">
    <property type="entry name" value="Transposase_HTH_dom"/>
</dbReference>
<sequence>MSSLLRLYHPFRVYIVNHNIMRAIALHLIGGVQTQSTDSNNRLYLKLKIKYFLSKKPYNLLLYMSILKYKDANGKPATLIAMTSLNRSEFEKLCIYFGDAWDAKTESEGRYPSGCGRKPRLTTMEDKLFFILFYLKTYPLQEVIAYLFDMSQGQANFWIHTLSKVLKDALHRQGYTPPRIPKDMLDRLENEELQDFAIDGTERKINRPIDNDVQKEFYSGKKKTHTIKNNLVVGIEDRQIKYLGGTHEGSVSRGLSALSLKP</sequence>
<evidence type="ECO:0000259" key="1">
    <source>
        <dbReference type="Pfam" id="PF13613"/>
    </source>
</evidence>
<keyword evidence="2" id="KW-0255">Endonuclease</keyword>
<keyword evidence="2" id="KW-0378">Hydrolase</keyword>
<feature type="domain" description="Transposase Helix-turn-helix" evidence="1">
    <location>
        <begin position="120"/>
        <end position="170"/>
    </location>
</feature>
<reference evidence="2" key="1">
    <citation type="submission" date="2019-02" db="EMBL/GenBank/DDBJ databases">
        <authorList>
            <person name="Gruber-Vodicka R. H."/>
            <person name="Seah K. B. B."/>
        </authorList>
    </citation>
    <scope>NUCLEOTIDE SEQUENCE</scope>
    <source>
        <strain evidence="2">BECK_S312</strain>
    </source>
</reference>
<name>A0A450X5R7_9GAMM</name>
<dbReference type="GO" id="GO:0004519">
    <property type="term" value="F:endonuclease activity"/>
    <property type="evidence" value="ECO:0007669"/>
    <property type="project" value="UniProtKB-KW"/>
</dbReference>
<proteinExistence type="predicted"/>
<dbReference type="AlphaFoldDB" id="A0A450X5R7"/>
<gene>
    <name evidence="2" type="ORF">BECKLPF1236A_GA0070988_104263</name>
</gene>